<evidence type="ECO:0000313" key="1">
    <source>
        <dbReference type="EMBL" id="KAK3520042.1"/>
    </source>
</evidence>
<accession>A0AAE0QG43</accession>
<keyword evidence="2" id="KW-1185">Reference proteome</keyword>
<protein>
    <submittedName>
        <fullName evidence="1">Uncharacterized protein</fullName>
    </submittedName>
</protein>
<proteinExistence type="predicted"/>
<comment type="caution">
    <text evidence="1">The sequence shown here is derived from an EMBL/GenBank/DDBJ whole genome shotgun (WGS) entry which is preliminary data.</text>
</comment>
<reference evidence="1" key="1">
    <citation type="submission" date="2023-06" db="EMBL/GenBank/DDBJ databases">
        <title>Male Hemibagrus guttatus genome.</title>
        <authorList>
            <person name="Bian C."/>
        </authorList>
    </citation>
    <scope>NUCLEOTIDE SEQUENCE</scope>
    <source>
        <strain evidence="1">Male_cb2023</strain>
        <tissue evidence="1">Muscle</tissue>
    </source>
</reference>
<sequence>MDFMGQIFMVVTLLTDTPSLPQLPLPPTVTVTDEFMLPTPTTTHLLQQPHTALVPWGGGFLWWLNGPDTHGSSSRAGQEGHEPRP</sequence>
<dbReference type="Proteomes" id="UP001274896">
    <property type="component" value="Unassembled WGS sequence"/>
</dbReference>
<organism evidence="1 2">
    <name type="scientific">Hemibagrus guttatus</name>
    <dbReference type="NCBI Taxonomy" id="175788"/>
    <lineage>
        <taxon>Eukaryota</taxon>
        <taxon>Metazoa</taxon>
        <taxon>Chordata</taxon>
        <taxon>Craniata</taxon>
        <taxon>Vertebrata</taxon>
        <taxon>Euteleostomi</taxon>
        <taxon>Actinopterygii</taxon>
        <taxon>Neopterygii</taxon>
        <taxon>Teleostei</taxon>
        <taxon>Ostariophysi</taxon>
        <taxon>Siluriformes</taxon>
        <taxon>Bagridae</taxon>
        <taxon>Hemibagrus</taxon>
    </lineage>
</organism>
<name>A0AAE0QG43_9TELE</name>
<gene>
    <name evidence="1" type="ORF">QTP70_011922</name>
</gene>
<evidence type="ECO:0000313" key="2">
    <source>
        <dbReference type="Proteomes" id="UP001274896"/>
    </source>
</evidence>
<dbReference type="EMBL" id="JAUCMX010000016">
    <property type="protein sequence ID" value="KAK3520042.1"/>
    <property type="molecule type" value="Genomic_DNA"/>
</dbReference>
<dbReference type="AlphaFoldDB" id="A0AAE0QG43"/>
<feature type="non-terminal residue" evidence="1">
    <location>
        <position position="85"/>
    </location>
</feature>